<dbReference type="SUPFAM" id="SSF53474">
    <property type="entry name" value="alpha/beta-Hydrolases"/>
    <property type="match status" value="1"/>
</dbReference>
<gene>
    <name evidence="4" type="ORF">JZY06_06510</name>
</gene>
<dbReference type="InterPro" id="IPR029058">
    <property type="entry name" value="AB_hydrolase_fold"/>
</dbReference>
<evidence type="ECO:0000256" key="1">
    <source>
        <dbReference type="ARBA" id="ARBA00022801"/>
    </source>
</evidence>
<organism evidence="4 5">
    <name type="scientific">Corynebacterium mendelii</name>
    <dbReference type="NCBI Taxonomy" id="2765362"/>
    <lineage>
        <taxon>Bacteria</taxon>
        <taxon>Bacillati</taxon>
        <taxon>Actinomycetota</taxon>
        <taxon>Actinomycetes</taxon>
        <taxon>Mycobacteriales</taxon>
        <taxon>Corynebacteriaceae</taxon>
        <taxon>Corynebacterium</taxon>
    </lineage>
</organism>
<keyword evidence="5" id="KW-1185">Reference proteome</keyword>
<proteinExistence type="predicted"/>
<dbReference type="AlphaFoldDB" id="A0A939E0M5"/>
<name>A0A939E0M5_9CORY</name>
<feature type="compositionally biased region" description="Basic and acidic residues" evidence="2">
    <location>
        <begin position="344"/>
        <end position="364"/>
    </location>
</feature>
<dbReference type="Pfam" id="PF12697">
    <property type="entry name" value="Abhydrolase_6"/>
    <property type="match status" value="1"/>
</dbReference>
<reference evidence="4" key="1">
    <citation type="submission" date="2021-03" db="EMBL/GenBank/DDBJ databases">
        <authorList>
            <person name="Sun Q."/>
        </authorList>
    </citation>
    <scope>NUCLEOTIDE SEQUENCE</scope>
    <source>
        <strain evidence="4">CCM 8862</strain>
    </source>
</reference>
<dbReference type="EMBL" id="JAFLEQ010000008">
    <property type="protein sequence ID" value="MBN9644265.1"/>
    <property type="molecule type" value="Genomic_DNA"/>
</dbReference>
<feature type="domain" description="AB hydrolase-1" evidence="3">
    <location>
        <begin position="73"/>
        <end position="329"/>
    </location>
</feature>
<dbReference type="InterPro" id="IPR050266">
    <property type="entry name" value="AB_hydrolase_sf"/>
</dbReference>
<feature type="region of interest" description="Disordered" evidence="2">
    <location>
        <begin position="344"/>
        <end position="376"/>
    </location>
</feature>
<dbReference type="GO" id="GO:0016787">
    <property type="term" value="F:hydrolase activity"/>
    <property type="evidence" value="ECO:0007669"/>
    <property type="project" value="UniProtKB-KW"/>
</dbReference>
<evidence type="ECO:0000259" key="3">
    <source>
        <dbReference type="Pfam" id="PF12697"/>
    </source>
</evidence>
<evidence type="ECO:0000313" key="5">
    <source>
        <dbReference type="Proteomes" id="UP000664332"/>
    </source>
</evidence>
<comment type="caution">
    <text evidence="4">The sequence shown here is derived from an EMBL/GenBank/DDBJ whole genome shotgun (WGS) entry which is preliminary data.</text>
</comment>
<sequence>MGIAVPRLVGALRRLALRVSEPGRQHLDKVRDRIHDDSRRPGLADIDEETTIDGPVCRLHVYWAGPKDPAVTVVFIHGFTLAAEAFFSQVDYIREQFPDAACLLLDVRGHGATGEVREEYLTVDGTADDVEAAVTAFAPTGPLILVGHSLGGMTALNLMRRKDRRLTSRVAGLVLINTASAPMASSGTPMILDTKVGKRFIDAVTDDKEETDAMRANLKELLAPALAATVFHNDGVDFDIVEFHASMINNTPTSTFTGFYPDLRDHAETAAGQAIRDLPGCILVGAKDQVTPPDQAQALSRMWPAADVVEVDGCGHMLILEAPGKVNDAIGGLVEKVTDLTRKHPDRSRARADCREAQDARDDYGDPLTSGNRDDPGYRHCPDGCGDCGGN</sequence>
<evidence type="ECO:0000313" key="4">
    <source>
        <dbReference type="EMBL" id="MBN9644265.1"/>
    </source>
</evidence>
<dbReference type="GO" id="GO:0016020">
    <property type="term" value="C:membrane"/>
    <property type="evidence" value="ECO:0007669"/>
    <property type="project" value="TreeGrafter"/>
</dbReference>
<dbReference type="InterPro" id="IPR000073">
    <property type="entry name" value="AB_hydrolase_1"/>
</dbReference>
<dbReference type="RefSeq" id="WP_207278708.1">
    <property type="nucleotide sequence ID" value="NZ_JAFLEQ010000008.1"/>
</dbReference>
<dbReference type="PANTHER" id="PTHR43798:SF31">
    <property type="entry name" value="AB HYDROLASE SUPERFAMILY PROTEIN YCLE"/>
    <property type="match status" value="1"/>
</dbReference>
<dbReference type="Proteomes" id="UP000664332">
    <property type="component" value="Unassembled WGS sequence"/>
</dbReference>
<protein>
    <submittedName>
        <fullName evidence="4">Alpha/beta hydrolase</fullName>
    </submittedName>
</protein>
<accession>A0A939E0M5</accession>
<evidence type="ECO:0000256" key="2">
    <source>
        <dbReference type="SAM" id="MobiDB-lite"/>
    </source>
</evidence>
<keyword evidence="1 4" id="KW-0378">Hydrolase</keyword>
<dbReference type="Gene3D" id="3.40.50.1820">
    <property type="entry name" value="alpha/beta hydrolase"/>
    <property type="match status" value="1"/>
</dbReference>
<dbReference type="PANTHER" id="PTHR43798">
    <property type="entry name" value="MONOACYLGLYCEROL LIPASE"/>
    <property type="match status" value="1"/>
</dbReference>